<protein>
    <submittedName>
        <fullName evidence="1">Uncharacterized protein</fullName>
    </submittedName>
</protein>
<keyword evidence="2" id="KW-1185">Reference proteome</keyword>
<proteinExistence type="predicted"/>
<organism evidence="1 2">
    <name type="scientific">Drechslerella dactyloides</name>
    <name type="common">Nematode-trapping fungus</name>
    <name type="synonym">Arthrobotrys dactyloides</name>
    <dbReference type="NCBI Taxonomy" id="74499"/>
    <lineage>
        <taxon>Eukaryota</taxon>
        <taxon>Fungi</taxon>
        <taxon>Dikarya</taxon>
        <taxon>Ascomycota</taxon>
        <taxon>Pezizomycotina</taxon>
        <taxon>Orbiliomycetes</taxon>
        <taxon>Orbiliales</taxon>
        <taxon>Orbiliaceae</taxon>
        <taxon>Drechslerella</taxon>
    </lineage>
</organism>
<dbReference type="AlphaFoldDB" id="A0AAD6J0S1"/>
<accession>A0AAD6J0S1</accession>
<comment type="caution">
    <text evidence="1">The sequence shown here is derived from an EMBL/GenBank/DDBJ whole genome shotgun (WGS) entry which is preliminary data.</text>
</comment>
<dbReference type="EMBL" id="JAQGDS010000006">
    <property type="protein sequence ID" value="KAJ6259947.1"/>
    <property type="molecule type" value="Genomic_DNA"/>
</dbReference>
<evidence type="ECO:0000313" key="2">
    <source>
        <dbReference type="Proteomes" id="UP001221413"/>
    </source>
</evidence>
<sequence length="68" mass="7506">MAVVGGIRLESRKAKRAISTDPIESIQSRTSKLGSKLAALGKQDGQRQATWLSGRNSDLLWDGLRRRL</sequence>
<name>A0AAD6J0S1_DREDA</name>
<gene>
    <name evidence="1" type="ORF">Dda_5591</name>
</gene>
<evidence type="ECO:0000313" key="1">
    <source>
        <dbReference type="EMBL" id="KAJ6259947.1"/>
    </source>
</evidence>
<reference evidence="1" key="1">
    <citation type="submission" date="2023-01" db="EMBL/GenBank/DDBJ databases">
        <title>The chitinases involved in constricting ring structure development in the nematode-trapping fungus Drechslerella dactyloides.</title>
        <authorList>
            <person name="Wang R."/>
            <person name="Zhang L."/>
            <person name="Tang P."/>
            <person name="Li S."/>
            <person name="Liang L."/>
        </authorList>
    </citation>
    <scope>NUCLEOTIDE SEQUENCE</scope>
    <source>
        <strain evidence="1">YMF1.00031</strain>
    </source>
</reference>
<dbReference type="Proteomes" id="UP001221413">
    <property type="component" value="Unassembled WGS sequence"/>
</dbReference>